<feature type="compositionally biased region" description="Pro residues" evidence="2">
    <location>
        <begin position="187"/>
        <end position="210"/>
    </location>
</feature>
<feature type="compositionally biased region" description="Basic and acidic residues" evidence="2">
    <location>
        <begin position="357"/>
        <end position="374"/>
    </location>
</feature>
<evidence type="ECO:0000313" key="5">
    <source>
        <dbReference type="Proteomes" id="UP000654922"/>
    </source>
</evidence>
<keyword evidence="1" id="KW-0175">Coiled coil</keyword>
<reference evidence="4" key="1">
    <citation type="submission" date="2020-06" db="EMBL/GenBank/DDBJ databases">
        <title>Draft genome sequences of strains closely related to Aspergillus parafelis and Aspergillus hiratsukae.</title>
        <authorList>
            <person name="Dos Santos R.A.C."/>
            <person name="Rivero-Menendez O."/>
            <person name="Steenwyk J.L."/>
            <person name="Mead M.E."/>
            <person name="Goldman G.H."/>
            <person name="Alastruey-Izquierdo A."/>
            <person name="Rokas A."/>
        </authorList>
    </citation>
    <scope>NUCLEOTIDE SEQUENCE</scope>
    <source>
        <strain evidence="4">CNM-CM5623</strain>
    </source>
</reference>
<dbReference type="InterPro" id="IPR003615">
    <property type="entry name" value="HNH_nuc"/>
</dbReference>
<dbReference type="EMBL" id="JACBAE010001381">
    <property type="protein sequence ID" value="KAF7159217.1"/>
    <property type="molecule type" value="Genomic_DNA"/>
</dbReference>
<feature type="compositionally biased region" description="Pro residues" evidence="2">
    <location>
        <begin position="60"/>
        <end position="85"/>
    </location>
</feature>
<gene>
    <name evidence="4" type="ORF">CNMCM5623_004489</name>
</gene>
<dbReference type="AlphaFoldDB" id="A0A8H6PRV7"/>
<feature type="domain" description="HNH nuclease" evidence="3">
    <location>
        <begin position="467"/>
        <end position="544"/>
    </location>
</feature>
<dbReference type="Pfam" id="PF13391">
    <property type="entry name" value="HNH_2"/>
    <property type="match status" value="1"/>
</dbReference>
<feature type="compositionally biased region" description="Low complexity" evidence="2">
    <location>
        <begin position="376"/>
        <end position="393"/>
    </location>
</feature>
<feature type="region of interest" description="Disordered" evidence="2">
    <location>
        <begin position="317"/>
        <end position="434"/>
    </location>
</feature>
<comment type="caution">
    <text evidence="4">The sequence shown here is derived from an EMBL/GenBank/DDBJ whole genome shotgun (WGS) entry which is preliminary data.</text>
</comment>
<evidence type="ECO:0000259" key="3">
    <source>
        <dbReference type="Pfam" id="PF13391"/>
    </source>
</evidence>
<feature type="compositionally biased region" description="Pro residues" evidence="2">
    <location>
        <begin position="1"/>
        <end position="12"/>
    </location>
</feature>
<evidence type="ECO:0000256" key="1">
    <source>
        <dbReference type="SAM" id="Coils"/>
    </source>
</evidence>
<feature type="compositionally biased region" description="Basic and acidic residues" evidence="2">
    <location>
        <begin position="405"/>
        <end position="415"/>
    </location>
</feature>
<feature type="compositionally biased region" description="Polar residues" evidence="2">
    <location>
        <begin position="344"/>
        <end position="354"/>
    </location>
</feature>
<evidence type="ECO:0000313" key="4">
    <source>
        <dbReference type="EMBL" id="KAF7159217.1"/>
    </source>
</evidence>
<proteinExistence type="predicted"/>
<sequence length="644" mass="71943">MTVAAPPPVPPPVHEHGINGLPGHAVNMSLPRFHPIAMNPNQPIPPEHAMQNHHHHYYRPFPPPPPMQEPGPSGPPGPPGPPGQPPSIDHIEARLRQLEQEEAARMAARSQLLAIRKREDEEFRRMTEHAEAEEEELRRQRKRIKRESMGLGYNATIDSPPLRPTPPRRLSETNAATTLAFFKQQSPPEPRPIPQQPPAVQAPPHHPPPQHTQHIQHDPSAANAIRRKQKYTIKNVEAWGERHGRPAAHDPSGRALWKRPSDGSLVYLTCPVQGCGKADFVTLHGFMCHLTKKHKDRSLGSQSRALEVCGVVFDPNAPLPPVSSVNRASTEESRVESAPADPDNYSNDMEYSSASDEEGRERCPVKSEPTERPLHTPAASLPTPEEPTTLPKPNGFTKQSISSIIDRDPTAEQRESLSSAVPHTSPRLSPGDIKLTDETPVLRACSRRQSDQETFFTDGVRARDRRCVLSGFKNKAPELDDWTGFEAAHIFPLEQEDIWNEGNFSHWITKAATGDSAPINSIQNGILLTASIHDAFVKYLVSVNPDDAYKIIYFGYDHFGVDGRALNPVCRKENDPNRIADELLRWHFRQSVLANMKGVGEPIWEHDFPPGTDMIKEIVQGPNPAKRMELELCSRLRGFRGFQH</sequence>
<name>A0A8H6PRV7_9EURO</name>
<feature type="region of interest" description="Disordered" evidence="2">
    <location>
        <begin position="33"/>
        <end position="88"/>
    </location>
</feature>
<dbReference type="Proteomes" id="UP000654922">
    <property type="component" value="Unassembled WGS sequence"/>
</dbReference>
<dbReference type="OrthoDB" id="5431097at2759"/>
<feature type="coiled-coil region" evidence="1">
    <location>
        <begin position="116"/>
        <end position="147"/>
    </location>
</feature>
<evidence type="ECO:0000256" key="2">
    <source>
        <dbReference type="SAM" id="MobiDB-lite"/>
    </source>
</evidence>
<feature type="region of interest" description="Disordered" evidence="2">
    <location>
        <begin position="147"/>
        <end position="170"/>
    </location>
</feature>
<protein>
    <recommendedName>
        <fullName evidence="3">HNH nuclease domain-containing protein</fullName>
    </recommendedName>
</protein>
<accession>A0A8H6PRV7</accession>
<organism evidence="4 5">
    <name type="scientific">Aspergillus felis</name>
    <dbReference type="NCBI Taxonomy" id="1287682"/>
    <lineage>
        <taxon>Eukaryota</taxon>
        <taxon>Fungi</taxon>
        <taxon>Dikarya</taxon>
        <taxon>Ascomycota</taxon>
        <taxon>Pezizomycotina</taxon>
        <taxon>Eurotiomycetes</taxon>
        <taxon>Eurotiomycetidae</taxon>
        <taxon>Eurotiales</taxon>
        <taxon>Aspergillaceae</taxon>
        <taxon>Aspergillus</taxon>
        <taxon>Aspergillus subgen. Fumigati</taxon>
    </lineage>
</organism>
<feature type="region of interest" description="Disordered" evidence="2">
    <location>
        <begin position="1"/>
        <end position="20"/>
    </location>
</feature>
<feature type="region of interest" description="Disordered" evidence="2">
    <location>
        <begin position="184"/>
        <end position="220"/>
    </location>
</feature>